<protein>
    <submittedName>
        <fullName evidence="4">Uncharacterized protein</fullName>
    </submittedName>
</protein>
<dbReference type="GO" id="GO:0006913">
    <property type="term" value="P:nucleocytoplasmic transport"/>
    <property type="evidence" value="ECO:0007669"/>
    <property type="project" value="TreeGrafter"/>
</dbReference>
<dbReference type="OrthoDB" id="120976at2759"/>
<dbReference type="InterPro" id="IPR032675">
    <property type="entry name" value="LRR_dom_sf"/>
</dbReference>
<evidence type="ECO:0000256" key="2">
    <source>
        <dbReference type="ARBA" id="ARBA00022614"/>
    </source>
</evidence>
<dbReference type="GO" id="GO:0005829">
    <property type="term" value="C:cytosol"/>
    <property type="evidence" value="ECO:0007669"/>
    <property type="project" value="TreeGrafter"/>
</dbReference>
<keyword evidence="1" id="KW-0343">GTPase activation</keyword>
<dbReference type="InterPro" id="IPR027038">
    <property type="entry name" value="RanGap"/>
</dbReference>
<keyword evidence="3" id="KW-0677">Repeat</keyword>
<dbReference type="GO" id="GO:0031267">
    <property type="term" value="F:small GTPase binding"/>
    <property type="evidence" value="ECO:0007669"/>
    <property type="project" value="TreeGrafter"/>
</dbReference>
<name>A0A9P3LR50_9FUNG</name>
<gene>
    <name evidence="4" type="ORF">EMPS_00199</name>
</gene>
<dbReference type="SMART" id="SM00368">
    <property type="entry name" value="LRR_RI"/>
    <property type="match status" value="3"/>
</dbReference>
<dbReference type="GO" id="GO:0005634">
    <property type="term" value="C:nucleus"/>
    <property type="evidence" value="ECO:0007669"/>
    <property type="project" value="TreeGrafter"/>
</dbReference>
<dbReference type="AlphaFoldDB" id="A0A9P3LR50"/>
<dbReference type="SUPFAM" id="SSF52047">
    <property type="entry name" value="RNI-like"/>
    <property type="match status" value="1"/>
</dbReference>
<evidence type="ECO:0000313" key="4">
    <source>
        <dbReference type="EMBL" id="GJJ67853.1"/>
    </source>
</evidence>
<keyword evidence="5" id="KW-1185">Reference proteome</keyword>
<dbReference type="EMBL" id="BQFW01000001">
    <property type="protein sequence ID" value="GJJ67853.1"/>
    <property type="molecule type" value="Genomic_DNA"/>
</dbReference>
<accession>A0A9P3LR50</accession>
<dbReference type="Gene3D" id="3.80.10.10">
    <property type="entry name" value="Ribonuclease Inhibitor"/>
    <property type="match status" value="1"/>
</dbReference>
<sequence length="179" mass="19384">MLSSIILPDHFDLTNQFNQGSRGTSTCGGTRDQFVPHHFEAGPGQDRIQRRDHGAKALSGALKNNSALADLDLSGNHIKEPGAHALAELLTIRSALSTLKLKHNRIGDDGTHSLAEALNTNSTFVNFNLSNNSTGCNGAIALAEALRTNSTLKTPHYTSILSETKEVCRWQRCSRPIIL</sequence>
<keyword evidence="2" id="KW-0433">Leucine-rich repeat</keyword>
<dbReference type="GO" id="GO:0048471">
    <property type="term" value="C:perinuclear region of cytoplasm"/>
    <property type="evidence" value="ECO:0007669"/>
    <property type="project" value="TreeGrafter"/>
</dbReference>
<dbReference type="PANTHER" id="PTHR24113:SF12">
    <property type="entry name" value="RAN GTPASE-ACTIVATING PROTEIN 1"/>
    <property type="match status" value="1"/>
</dbReference>
<reference evidence="4" key="2">
    <citation type="journal article" date="2022" name="Microbiol. Resour. Announc.">
        <title>Whole-Genome Sequence of Entomortierella parvispora E1425, a Mucoromycotan Fungus Associated with Burkholderiaceae-Related Endosymbiotic Bacteria.</title>
        <authorList>
            <person name="Herlambang A."/>
            <person name="Guo Y."/>
            <person name="Takashima Y."/>
            <person name="Narisawa K."/>
            <person name="Ohta H."/>
            <person name="Nishizawa T."/>
        </authorList>
    </citation>
    <scope>NUCLEOTIDE SEQUENCE</scope>
    <source>
        <strain evidence="4">E1425</strain>
    </source>
</reference>
<evidence type="ECO:0000256" key="3">
    <source>
        <dbReference type="ARBA" id="ARBA00022737"/>
    </source>
</evidence>
<dbReference type="PANTHER" id="PTHR24113">
    <property type="entry name" value="RAN GTPASE-ACTIVATING PROTEIN 1"/>
    <property type="match status" value="1"/>
</dbReference>
<evidence type="ECO:0000256" key="1">
    <source>
        <dbReference type="ARBA" id="ARBA00022468"/>
    </source>
</evidence>
<dbReference type="Proteomes" id="UP000827284">
    <property type="component" value="Unassembled WGS sequence"/>
</dbReference>
<organism evidence="4 5">
    <name type="scientific">Entomortierella parvispora</name>
    <dbReference type="NCBI Taxonomy" id="205924"/>
    <lineage>
        <taxon>Eukaryota</taxon>
        <taxon>Fungi</taxon>
        <taxon>Fungi incertae sedis</taxon>
        <taxon>Mucoromycota</taxon>
        <taxon>Mortierellomycotina</taxon>
        <taxon>Mortierellomycetes</taxon>
        <taxon>Mortierellales</taxon>
        <taxon>Mortierellaceae</taxon>
        <taxon>Entomortierella</taxon>
    </lineage>
</organism>
<proteinExistence type="predicted"/>
<comment type="caution">
    <text evidence="4">The sequence shown here is derived from an EMBL/GenBank/DDBJ whole genome shotgun (WGS) entry which is preliminary data.</text>
</comment>
<dbReference type="GO" id="GO:0005096">
    <property type="term" value="F:GTPase activator activity"/>
    <property type="evidence" value="ECO:0007669"/>
    <property type="project" value="UniProtKB-KW"/>
</dbReference>
<reference evidence="4" key="1">
    <citation type="submission" date="2021-11" db="EMBL/GenBank/DDBJ databases">
        <authorList>
            <person name="Herlambang A."/>
            <person name="Guo Y."/>
            <person name="Takashima Y."/>
            <person name="Nishizawa T."/>
        </authorList>
    </citation>
    <scope>NUCLEOTIDE SEQUENCE</scope>
    <source>
        <strain evidence="4">E1425</strain>
    </source>
</reference>
<evidence type="ECO:0000313" key="5">
    <source>
        <dbReference type="Proteomes" id="UP000827284"/>
    </source>
</evidence>